<feature type="compositionally biased region" description="Polar residues" evidence="1">
    <location>
        <begin position="172"/>
        <end position="182"/>
    </location>
</feature>
<evidence type="ECO:0000313" key="2">
    <source>
        <dbReference type="EMBL" id="VDN14629.1"/>
    </source>
</evidence>
<feature type="region of interest" description="Disordered" evidence="1">
    <location>
        <begin position="27"/>
        <end position="227"/>
    </location>
</feature>
<dbReference type="Proteomes" id="UP000281553">
    <property type="component" value="Unassembled WGS sequence"/>
</dbReference>
<proteinExistence type="predicted"/>
<feature type="compositionally biased region" description="Basic and acidic residues" evidence="1">
    <location>
        <begin position="27"/>
        <end position="42"/>
    </location>
</feature>
<gene>
    <name evidence="2" type="ORF">DILT_LOCUS10460</name>
</gene>
<feature type="compositionally biased region" description="Polar residues" evidence="1">
    <location>
        <begin position="101"/>
        <end position="112"/>
    </location>
</feature>
<feature type="compositionally biased region" description="Basic and acidic residues" evidence="1">
    <location>
        <begin position="203"/>
        <end position="216"/>
    </location>
</feature>
<feature type="compositionally biased region" description="Basic and acidic residues" evidence="1">
    <location>
        <begin position="86"/>
        <end position="99"/>
    </location>
</feature>
<feature type="compositionally biased region" description="Low complexity" evidence="1">
    <location>
        <begin position="184"/>
        <end position="195"/>
    </location>
</feature>
<accession>A0A3P7P1C8</accession>
<dbReference type="AlphaFoldDB" id="A0A3P7P1C8"/>
<dbReference type="EMBL" id="UYRU01059829">
    <property type="protein sequence ID" value="VDN14629.1"/>
    <property type="molecule type" value="Genomic_DNA"/>
</dbReference>
<dbReference type="OrthoDB" id="10574825at2759"/>
<evidence type="ECO:0000313" key="3">
    <source>
        <dbReference type="Proteomes" id="UP000281553"/>
    </source>
</evidence>
<name>A0A3P7P1C8_DIBLA</name>
<organism evidence="2 3">
    <name type="scientific">Dibothriocephalus latus</name>
    <name type="common">Fish tapeworm</name>
    <name type="synonym">Diphyllobothrium latum</name>
    <dbReference type="NCBI Taxonomy" id="60516"/>
    <lineage>
        <taxon>Eukaryota</taxon>
        <taxon>Metazoa</taxon>
        <taxon>Spiralia</taxon>
        <taxon>Lophotrochozoa</taxon>
        <taxon>Platyhelminthes</taxon>
        <taxon>Cestoda</taxon>
        <taxon>Eucestoda</taxon>
        <taxon>Diphyllobothriidea</taxon>
        <taxon>Diphyllobothriidae</taxon>
        <taxon>Dibothriocephalus</taxon>
    </lineage>
</organism>
<sequence length="316" mass="34142">MPSNRVRTRKNAASDVNSDLKGAKYILKDGELVPSGDEHSDGPADNDDDEMQLAEIQDANQPHRNKRKQTFERRNINEEAQSAQRAEMERRKRLQDKEQAPASNSSAVTTSEGEAGSVTEEDFTSKLKSLSTDSLSAEPAKTPVDFGLSSDVAAFNNGIDAHSPPSPSSSSTGLLTQSSAENKPSPAAVPSASASLFKSYSRSRPDHKSSLHEPKSTGDSQDNAILLGDSDDDVDMVRWGSAFALFGIDGAHTVGSSSIDNATKVFPTWSFRFLSSTKSIWNFAMITEAQATTRPVYFLKTLCGARNFSSTTLRQA</sequence>
<reference evidence="2 3" key="1">
    <citation type="submission" date="2018-11" db="EMBL/GenBank/DDBJ databases">
        <authorList>
            <consortium name="Pathogen Informatics"/>
        </authorList>
    </citation>
    <scope>NUCLEOTIDE SEQUENCE [LARGE SCALE GENOMIC DNA]</scope>
</reference>
<keyword evidence="3" id="KW-1185">Reference proteome</keyword>
<evidence type="ECO:0000256" key="1">
    <source>
        <dbReference type="SAM" id="MobiDB-lite"/>
    </source>
</evidence>
<feature type="compositionally biased region" description="Low complexity" evidence="1">
    <location>
        <begin position="126"/>
        <end position="136"/>
    </location>
</feature>
<protein>
    <submittedName>
        <fullName evidence="2">Uncharacterized protein</fullName>
    </submittedName>
</protein>